<proteinExistence type="predicted"/>
<feature type="transmembrane region" description="Helical" evidence="1">
    <location>
        <begin position="20"/>
        <end position="39"/>
    </location>
</feature>
<evidence type="ECO:0000256" key="1">
    <source>
        <dbReference type="SAM" id="Phobius"/>
    </source>
</evidence>
<evidence type="ECO:0008006" key="3">
    <source>
        <dbReference type="Google" id="ProtNLM"/>
    </source>
</evidence>
<name>A0AB39V0B3_9GAMM</name>
<keyword evidence="1" id="KW-0812">Transmembrane</keyword>
<dbReference type="EMBL" id="CP154858">
    <property type="protein sequence ID" value="XDT73743.1"/>
    <property type="molecule type" value="Genomic_DNA"/>
</dbReference>
<organism evidence="2">
    <name type="scientific">Thermohahella caldifontis</name>
    <dbReference type="NCBI Taxonomy" id="3142973"/>
    <lineage>
        <taxon>Bacteria</taxon>
        <taxon>Pseudomonadati</taxon>
        <taxon>Pseudomonadota</taxon>
        <taxon>Gammaproteobacteria</taxon>
        <taxon>Oceanospirillales</taxon>
        <taxon>Hahellaceae</taxon>
        <taxon>Thermohahella</taxon>
    </lineage>
</organism>
<gene>
    <name evidence="2" type="ORF">AAIA72_07185</name>
</gene>
<sequence>MSTHFSDAPECSRLSGIARIWLVLVVLCLATNTALAAYLDKSLNEGKVRIHYVAQTPATCDAILLGVGTAMQTSSYDKLSTQLAGYGYLVVIMDHAPGEMVKTDANKYTALALAVKNQLISWLGSRTACRAVGHWVLGGALRWRSGGPECRIKLRRPGRCDVQPGSL</sequence>
<evidence type="ECO:0000313" key="2">
    <source>
        <dbReference type="EMBL" id="XDT73743.1"/>
    </source>
</evidence>
<reference evidence="2" key="1">
    <citation type="submission" date="2024-05" db="EMBL/GenBank/DDBJ databases">
        <title>Genome sequencing of novel strain.</title>
        <authorList>
            <person name="Ganbat D."/>
            <person name="Ganbat S."/>
            <person name="Lee S.-J."/>
        </authorList>
    </citation>
    <scope>NUCLEOTIDE SEQUENCE</scope>
    <source>
        <strain evidence="2">SMD15-11</strain>
    </source>
</reference>
<keyword evidence="1" id="KW-1133">Transmembrane helix</keyword>
<keyword evidence="1" id="KW-0472">Membrane</keyword>
<dbReference type="AlphaFoldDB" id="A0AB39V0B3"/>
<dbReference type="KEGG" id="tcd:AAIA72_07185"/>
<protein>
    <recommendedName>
        <fullName evidence="3">Alpha/beta hydrolase</fullName>
    </recommendedName>
</protein>
<accession>A0AB39V0B3</accession>
<dbReference type="RefSeq" id="WP_369602724.1">
    <property type="nucleotide sequence ID" value="NZ_CP154858.1"/>
</dbReference>